<dbReference type="Proteomes" id="UP000306393">
    <property type="component" value="Unassembled WGS sequence"/>
</dbReference>
<evidence type="ECO:0000313" key="1">
    <source>
        <dbReference type="EMBL" id="TKJ93102.1"/>
    </source>
</evidence>
<sequence>MLRVCAILQNFSPLIFRATAQLAALLHPWKRSLIAQGDSFACRLAATRNQLGVRYLFPCIHKS</sequence>
<proteinExistence type="predicted"/>
<reference evidence="1 2" key="1">
    <citation type="journal article" date="2019" name="Sci. Rep.">
        <title>Differences in resource use lead to coexistence of seed-transmitted microbial populations.</title>
        <authorList>
            <person name="Torres-Cortes G."/>
            <person name="Garcia B.J."/>
            <person name="Compant S."/>
            <person name="Rezki S."/>
            <person name="Jones P."/>
            <person name="Preveaux A."/>
            <person name="Briand M."/>
            <person name="Roulet A."/>
            <person name="Bouchez O."/>
            <person name="Jacobson D."/>
            <person name="Barret M."/>
        </authorList>
    </citation>
    <scope>NUCLEOTIDE SEQUENCE [LARGE SCALE GENOMIC DNA]</scope>
    <source>
        <strain evidence="1 2">CFBP13511</strain>
    </source>
</reference>
<gene>
    <name evidence="1" type="ORF">EpCFBP13511_05335</name>
</gene>
<dbReference type="AlphaFoldDB" id="A0A4U3FJ09"/>
<evidence type="ECO:0000313" key="2">
    <source>
        <dbReference type="Proteomes" id="UP000306393"/>
    </source>
</evidence>
<name>A0A4U3FJ09_9GAMM</name>
<protein>
    <submittedName>
        <fullName evidence="1">Uncharacterized protein</fullName>
    </submittedName>
</protein>
<accession>A0A4U3FJ09</accession>
<dbReference type="EMBL" id="QGAC01000004">
    <property type="protein sequence ID" value="TKJ93102.1"/>
    <property type="molecule type" value="Genomic_DNA"/>
</dbReference>
<organism evidence="1 2">
    <name type="scientific">Erwinia persicina</name>
    <dbReference type="NCBI Taxonomy" id="55211"/>
    <lineage>
        <taxon>Bacteria</taxon>
        <taxon>Pseudomonadati</taxon>
        <taxon>Pseudomonadota</taxon>
        <taxon>Gammaproteobacteria</taxon>
        <taxon>Enterobacterales</taxon>
        <taxon>Erwiniaceae</taxon>
        <taxon>Erwinia</taxon>
    </lineage>
</organism>
<comment type="caution">
    <text evidence="1">The sequence shown here is derived from an EMBL/GenBank/DDBJ whole genome shotgun (WGS) entry which is preliminary data.</text>
</comment>